<feature type="binding site" evidence="17">
    <location>
        <position position="164"/>
    </location>
    <ligand>
        <name>Mg(2+)</name>
        <dbReference type="ChEBI" id="CHEBI:18420"/>
        <note>catalytic</note>
    </ligand>
</feature>
<dbReference type="Pfam" id="PF01223">
    <property type="entry name" value="Endonuclease_NS"/>
    <property type="match status" value="1"/>
</dbReference>
<dbReference type="PANTHER" id="PTHR13966">
    <property type="entry name" value="ENDONUCLEASE RELATED"/>
    <property type="match status" value="1"/>
</dbReference>
<evidence type="ECO:0000259" key="20">
    <source>
        <dbReference type="SMART" id="SM00892"/>
    </source>
</evidence>
<dbReference type="GO" id="GO:0004521">
    <property type="term" value="F:RNA endonuclease activity"/>
    <property type="evidence" value="ECO:0000318"/>
    <property type="project" value="GO_Central"/>
</dbReference>
<keyword evidence="8" id="KW-0999">Mitochondrion inner membrane</keyword>
<evidence type="ECO:0000256" key="17">
    <source>
        <dbReference type="PIRSR" id="PIRSR640255-2"/>
    </source>
</evidence>
<dbReference type="InterPro" id="IPR044929">
    <property type="entry name" value="DNA/RNA_non-sp_Endonuclease_sf"/>
</dbReference>
<comment type="subcellular location">
    <subcellularLocation>
        <location evidence="2">Mitochondrion inner membrane</location>
    </subcellularLocation>
</comment>
<dbReference type="GO" id="GO:0005634">
    <property type="term" value="C:nucleus"/>
    <property type="evidence" value="ECO:0000318"/>
    <property type="project" value="GO_Central"/>
</dbReference>
<feature type="domain" description="ENPP1-3/EXOG-like endonuclease/phosphodiesterase" evidence="19">
    <location>
        <begin position="70"/>
        <end position="282"/>
    </location>
</feature>
<dbReference type="InterPro" id="IPR040255">
    <property type="entry name" value="Non-specific_endonuclease"/>
</dbReference>
<evidence type="ECO:0000313" key="21">
    <source>
        <dbReference type="EnsemblMetazoa" id="XP_030845844"/>
    </source>
</evidence>
<dbReference type="GeneID" id="580097"/>
<keyword evidence="9" id="KW-0378">Hydrolase</keyword>
<evidence type="ECO:0000256" key="13">
    <source>
        <dbReference type="ARBA" id="ARBA00053281"/>
    </source>
</evidence>
<dbReference type="Gene3D" id="6.10.250.1250">
    <property type="match status" value="1"/>
</dbReference>
<protein>
    <recommendedName>
        <fullName evidence="14">Nuclease EXOG, mitochondrial</fullName>
    </recommendedName>
    <alternativeName>
        <fullName evidence="15">Endonuclease G-like 1</fullName>
    </alternativeName>
</protein>
<dbReference type="OMA" id="KYDQDAM"/>
<dbReference type="SUPFAM" id="SSF54060">
    <property type="entry name" value="His-Me finger endonucleases"/>
    <property type="match status" value="1"/>
</dbReference>
<dbReference type="GO" id="GO:0006309">
    <property type="term" value="P:apoptotic DNA fragmentation"/>
    <property type="evidence" value="ECO:0000318"/>
    <property type="project" value="GO_Central"/>
</dbReference>
<dbReference type="KEGG" id="spu:580097"/>
<evidence type="ECO:0000256" key="10">
    <source>
        <dbReference type="ARBA" id="ARBA00022946"/>
    </source>
</evidence>
<dbReference type="Gene3D" id="3.40.570.10">
    <property type="entry name" value="Extracellular Endonuclease, subunit A"/>
    <property type="match status" value="1"/>
</dbReference>
<feature type="region of interest" description="Disordered" evidence="18">
    <location>
        <begin position="97"/>
        <end position="119"/>
    </location>
</feature>
<comment type="similarity">
    <text evidence="3">Belongs to the DNA/RNA non-specific endonuclease family.</text>
</comment>
<keyword evidence="5" id="KW-0540">Nuclease</keyword>
<name>A0A7M7P3S5_STRPU</name>
<proteinExistence type="inferred from homology"/>
<reference evidence="21" key="2">
    <citation type="submission" date="2021-01" db="UniProtKB">
        <authorList>
            <consortium name="EnsemblMetazoa"/>
        </authorList>
    </citation>
    <scope>IDENTIFICATION</scope>
</reference>
<dbReference type="InParanoid" id="A0A7M7P3S5"/>
<keyword evidence="10" id="KW-0809">Transit peptide</keyword>
<dbReference type="GO" id="GO:0008409">
    <property type="term" value="F:5'-3' exonuclease activity"/>
    <property type="evidence" value="ECO:0000318"/>
    <property type="project" value="GO_Central"/>
</dbReference>
<keyword evidence="11" id="KW-0496">Mitochondrion</keyword>
<dbReference type="InterPro" id="IPR020821">
    <property type="entry name" value="ENPP1-3/EXOG-like_nuc-like"/>
</dbReference>
<reference evidence="22" key="1">
    <citation type="submission" date="2015-02" db="EMBL/GenBank/DDBJ databases">
        <title>Genome sequencing for Strongylocentrotus purpuratus.</title>
        <authorList>
            <person name="Murali S."/>
            <person name="Liu Y."/>
            <person name="Vee V."/>
            <person name="English A."/>
            <person name="Wang M."/>
            <person name="Skinner E."/>
            <person name="Han Y."/>
            <person name="Muzny D.M."/>
            <person name="Worley K.C."/>
            <person name="Gibbs R.A."/>
        </authorList>
    </citation>
    <scope>NUCLEOTIDE SEQUENCE</scope>
</reference>
<comment type="subunit">
    <text evidence="4">Homodimer.</text>
</comment>
<comment type="cofactor">
    <cofactor evidence="1">
        <name>a divalent metal cation</name>
        <dbReference type="ChEBI" id="CHEBI:60240"/>
    </cofactor>
</comment>
<keyword evidence="12" id="KW-0472">Membrane</keyword>
<feature type="domain" description="DNA/RNA non-specific endonuclease/pyrophosphatase/phosphodiesterase" evidence="20">
    <location>
        <begin position="69"/>
        <end position="282"/>
    </location>
</feature>
<dbReference type="PANTHER" id="PTHR13966:SF19">
    <property type="entry name" value="NUCLEASE EXOG, MITOCHONDRIAL"/>
    <property type="match status" value="1"/>
</dbReference>
<evidence type="ECO:0000256" key="4">
    <source>
        <dbReference type="ARBA" id="ARBA00011738"/>
    </source>
</evidence>
<dbReference type="EnsemblMetazoa" id="XM_030989984">
    <property type="protein sequence ID" value="XP_030845844"/>
    <property type="gene ID" value="LOC580097"/>
</dbReference>
<feature type="region of interest" description="Disordered" evidence="18">
    <location>
        <begin position="42"/>
        <end position="65"/>
    </location>
</feature>
<dbReference type="GO" id="GO:0003676">
    <property type="term" value="F:nucleic acid binding"/>
    <property type="evidence" value="ECO:0007669"/>
    <property type="project" value="InterPro"/>
</dbReference>
<dbReference type="InterPro" id="IPR001604">
    <property type="entry name" value="Endo_G_ENPP1-like_dom"/>
</dbReference>
<evidence type="ECO:0000256" key="8">
    <source>
        <dbReference type="ARBA" id="ARBA00022792"/>
    </source>
</evidence>
<dbReference type="FunCoup" id="A0A7M7P3S5">
    <property type="interactions" value="117"/>
</dbReference>
<sequence>MFGRGFAAGAVASVTVYALYSSLVQPAREEVDTDIRLIRSPRDLAGEEDPKGSDILKYGTPDSGTQTRTYTNHALSYDQGRRTPSWVAEHITKQDLQGTASRKSANFKMDPNLNPTYSSMNSDYKRSGWSRGHMAPAADNKFSQEAMDETFYLTNIVPQDIDNNGHFWNLMEIYCRNLTAKFSDVRVISGPLMMPNVDEGEKQYVKYEVIGQNLVAVPTHLFKVIAVEPSSGSPPDTVGVGVFVVPNAPIDSTKHTLKEYQVSLDALEKSAGTSFLPNLTRSSMVDLCSLDPCQMKNKQELDLIFITKRMNEATTLNRLDKSWKELETSTIVPSDNLKNLYAQKKRILTEKESQDQRLKANGTA</sequence>
<dbReference type="CDD" id="cd00091">
    <property type="entry name" value="NUC"/>
    <property type="match status" value="1"/>
</dbReference>
<evidence type="ECO:0000256" key="1">
    <source>
        <dbReference type="ARBA" id="ARBA00001968"/>
    </source>
</evidence>
<dbReference type="GO" id="GO:0046872">
    <property type="term" value="F:metal ion binding"/>
    <property type="evidence" value="ECO:0007669"/>
    <property type="project" value="UniProtKB-KW"/>
</dbReference>
<dbReference type="GO" id="GO:0005743">
    <property type="term" value="C:mitochondrial inner membrane"/>
    <property type="evidence" value="ECO:0000318"/>
    <property type="project" value="GO_Central"/>
</dbReference>
<keyword evidence="6 17" id="KW-0479">Metal-binding</keyword>
<organism evidence="21 22">
    <name type="scientific">Strongylocentrotus purpuratus</name>
    <name type="common">Purple sea urchin</name>
    <dbReference type="NCBI Taxonomy" id="7668"/>
    <lineage>
        <taxon>Eukaryota</taxon>
        <taxon>Metazoa</taxon>
        <taxon>Echinodermata</taxon>
        <taxon>Eleutherozoa</taxon>
        <taxon>Echinozoa</taxon>
        <taxon>Echinoidea</taxon>
        <taxon>Euechinoidea</taxon>
        <taxon>Echinacea</taxon>
        <taxon>Camarodonta</taxon>
        <taxon>Echinidea</taxon>
        <taxon>Strongylocentrotidae</taxon>
        <taxon>Strongylocentrotus</taxon>
    </lineage>
</organism>
<evidence type="ECO:0000313" key="22">
    <source>
        <dbReference type="Proteomes" id="UP000007110"/>
    </source>
</evidence>
<evidence type="ECO:0000256" key="12">
    <source>
        <dbReference type="ARBA" id="ARBA00023136"/>
    </source>
</evidence>
<accession>A0A7M7P3S5</accession>
<feature type="active site" description="Proton acceptor" evidence="16">
    <location>
        <position position="133"/>
    </location>
</feature>
<evidence type="ECO:0000256" key="2">
    <source>
        <dbReference type="ARBA" id="ARBA00004273"/>
    </source>
</evidence>
<evidence type="ECO:0000256" key="7">
    <source>
        <dbReference type="ARBA" id="ARBA00022759"/>
    </source>
</evidence>
<dbReference type="AlphaFoldDB" id="A0A7M7P3S5"/>
<evidence type="ECO:0000256" key="14">
    <source>
        <dbReference type="ARBA" id="ARBA00074243"/>
    </source>
</evidence>
<evidence type="ECO:0000256" key="11">
    <source>
        <dbReference type="ARBA" id="ARBA00023128"/>
    </source>
</evidence>
<evidence type="ECO:0000259" key="19">
    <source>
        <dbReference type="SMART" id="SM00477"/>
    </source>
</evidence>
<dbReference type="SMART" id="SM00477">
    <property type="entry name" value="NUC"/>
    <property type="match status" value="1"/>
</dbReference>
<keyword evidence="22" id="KW-1185">Reference proteome</keyword>
<evidence type="ECO:0000256" key="15">
    <source>
        <dbReference type="ARBA" id="ARBA00081050"/>
    </source>
</evidence>
<keyword evidence="7" id="KW-0255">Endonuclease</keyword>
<evidence type="ECO:0000256" key="3">
    <source>
        <dbReference type="ARBA" id="ARBA00010052"/>
    </source>
</evidence>
<evidence type="ECO:0000256" key="5">
    <source>
        <dbReference type="ARBA" id="ARBA00022722"/>
    </source>
</evidence>
<evidence type="ECO:0000256" key="16">
    <source>
        <dbReference type="PIRSR" id="PIRSR640255-1"/>
    </source>
</evidence>
<dbReference type="FunFam" id="3.40.570.10:FF:000003">
    <property type="entry name" value="Nuclease EXOG, mitochondrial"/>
    <property type="match status" value="1"/>
</dbReference>
<dbReference type="GO" id="GO:0000014">
    <property type="term" value="F:single-stranded DNA endodeoxyribonuclease activity"/>
    <property type="evidence" value="ECO:0000318"/>
    <property type="project" value="GO_Central"/>
</dbReference>
<dbReference type="OrthoDB" id="5418055at2759"/>
<evidence type="ECO:0000256" key="9">
    <source>
        <dbReference type="ARBA" id="ARBA00022801"/>
    </source>
</evidence>
<feature type="compositionally biased region" description="Basic and acidic residues" evidence="18">
    <location>
        <begin position="42"/>
        <end position="54"/>
    </location>
</feature>
<dbReference type="SMART" id="SM00892">
    <property type="entry name" value="Endonuclease_NS"/>
    <property type="match status" value="1"/>
</dbReference>
<dbReference type="InterPro" id="IPR044925">
    <property type="entry name" value="His-Me_finger_sf"/>
</dbReference>
<dbReference type="RefSeq" id="XP_030845844.1">
    <property type="nucleotide sequence ID" value="XM_030989984.1"/>
</dbReference>
<dbReference type="Proteomes" id="UP000007110">
    <property type="component" value="Unassembled WGS sequence"/>
</dbReference>
<evidence type="ECO:0000256" key="6">
    <source>
        <dbReference type="ARBA" id="ARBA00022723"/>
    </source>
</evidence>
<evidence type="ECO:0000256" key="18">
    <source>
        <dbReference type="SAM" id="MobiDB-lite"/>
    </source>
</evidence>
<comment type="function">
    <text evidence="13">Endo/exonuclease with nicking activity towards supercoiled DNA, a preference for single-stranded DNA and 5'-3' exonuclease activity.</text>
</comment>